<feature type="non-terminal residue" evidence="1">
    <location>
        <position position="47"/>
    </location>
</feature>
<accession>A0A6J4MG81</accession>
<feature type="non-terminal residue" evidence="1">
    <location>
        <position position="1"/>
    </location>
</feature>
<reference evidence="1" key="1">
    <citation type="submission" date="2020-02" db="EMBL/GenBank/DDBJ databases">
        <authorList>
            <person name="Meier V. D."/>
        </authorList>
    </citation>
    <scope>NUCLEOTIDE SEQUENCE</scope>
    <source>
        <strain evidence="1">AVDCRST_MAG68</strain>
    </source>
</reference>
<name>A0A6J4MG81_9BACT</name>
<dbReference type="AlphaFoldDB" id="A0A6J4MG81"/>
<dbReference type="EMBL" id="CADCTW010000183">
    <property type="protein sequence ID" value="CAA9354423.1"/>
    <property type="molecule type" value="Genomic_DNA"/>
</dbReference>
<sequence>WCSGTSGSGAGVRVSGVLMSRSMGAGPGGWMLRGRVASFRAARARKP</sequence>
<gene>
    <name evidence="1" type="ORF">AVDCRST_MAG68-3924</name>
</gene>
<evidence type="ECO:0000313" key="1">
    <source>
        <dbReference type="EMBL" id="CAA9354423.1"/>
    </source>
</evidence>
<protein>
    <submittedName>
        <fullName evidence="1">Uncharacterized protein</fullName>
    </submittedName>
</protein>
<organism evidence="1">
    <name type="scientific">uncultured Gemmatimonadota bacterium</name>
    <dbReference type="NCBI Taxonomy" id="203437"/>
    <lineage>
        <taxon>Bacteria</taxon>
        <taxon>Pseudomonadati</taxon>
        <taxon>Gemmatimonadota</taxon>
        <taxon>environmental samples</taxon>
    </lineage>
</organism>
<proteinExistence type="predicted"/>